<sequence length="283" mass="32614">MHDGDPYSNPSYQPSKTRVLMTRLLPKESPILLEEFKSHLMALTHESKDDDITQFGNMCQRRESRFFHLGSRDEFHYGISLPGRAAGRLLVEDEDPYIVLPESDGVKRTWTTFSVYFVDEMGYLPGEDNRIIDSKPVEERPIICGRRMQKEPNLGPIFPISPLTIWNDKEKTWTRTRFIVVKSLHDNKLWIVSSPYFVTREDDGTFFAVPNVRAFSLDGFQDTIACACLKLQLEDFEEWKRTSIKSARKVELKIPDHASATRLFDLEQIYSGAFVLEASPAND</sequence>
<dbReference type="Proteomes" id="UP000800092">
    <property type="component" value="Unassembled WGS sequence"/>
</dbReference>
<name>A0A6A6GU41_VIRVR</name>
<gene>
    <name evidence="1" type="ORF">EV356DRAFT_511649</name>
</gene>
<dbReference type="AlphaFoldDB" id="A0A6A6GU41"/>
<accession>A0A6A6GU41</accession>
<evidence type="ECO:0000313" key="2">
    <source>
        <dbReference type="Proteomes" id="UP000800092"/>
    </source>
</evidence>
<evidence type="ECO:0000313" key="1">
    <source>
        <dbReference type="EMBL" id="KAF2229245.1"/>
    </source>
</evidence>
<reference evidence="1" key="1">
    <citation type="journal article" date="2020" name="Stud. Mycol.">
        <title>101 Dothideomycetes genomes: a test case for predicting lifestyles and emergence of pathogens.</title>
        <authorList>
            <person name="Haridas S."/>
            <person name="Albert R."/>
            <person name="Binder M."/>
            <person name="Bloem J."/>
            <person name="Labutti K."/>
            <person name="Salamov A."/>
            <person name="Andreopoulos B."/>
            <person name="Baker S."/>
            <person name="Barry K."/>
            <person name="Bills G."/>
            <person name="Bluhm B."/>
            <person name="Cannon C."/>
            <person name="Castanera R."/>
            <person name="Culley D."/>
            <person name="Daum C."/>
            <person name="Ezra D."/>
            <person name="Gonzalez J."/>
            <person name="Henrissat B."/>
            <person name="Kuo A."/>
            <person name="Liang C."/>
            <person name="Lipzen A."/>
            <person name="Lutzoni F."/>
            <person name="Magnuson J."/>
            <person name="Mondo S."/>
            <person name="Nolan M."/>
            <person name="Ohm R."/>
            <person name="Pangilinan J."/>
            <person name="Park H.-J."/>
            <person name="Ramirez L."/>
            <person name="Alfaro M."/>
            <person name="Sun H."/>
            <person name="Tritt A."/>
            <person name="Yoshinaga Y."/>
            <person name="Zwiers L.-H."/>
            <person name="Turgeon B."/>
            <person name="Goodwin S."/>
            <person name="Spatafora J."/>
            <person name="Crous P."/>
            <person name="Grigoriev I."/>
        </authorList>
    </citation>
    <scope>NUCLEOTIDE SEQUENCE</scope>
    <source>
        <strain evidence="1">Tuck. ex Michener</strain>
    </source>
</reference>
<keyword evidence="2" id="KW-1185">Reference proteome</keyword>
<dbReference type="EMBL" id="ML991870">
    <property type="protein sequence ID" value="KAF2229245.1"/>
    <property type="molecule type" value="Genomic_DNA"/>
</dbReference>
<protein>
    <submittedName>
        <fullName evidence="1">Uncharacterized protein</fullName>
    </submittedName>
</protein>
<proteinExistence type="predicted"/>
<organism evidence="1 2">
    <name type="scientific">Viridothelium virens</name>
    <name type="common">Speckled blister lichen</name>
    <name type="synonym">Trypethelium virens</name>
    <dbReference type="NCBI Taxonomy" id="1048519"/>
    <lineage>
        <taxon>Eukaryota</taxon>
        <taxon>Fungi</taxon>
        <taxon>Dikarya</taxon>
        <taxon>Ascomycota</taxon>
        <taxon>Pezizomycotina</taxon>
        <taxon>Dothideomycetes</taxon>
        <taxon>Dothideomycetes incertae sedis</taxon>
        <taxon>Trypetheliales</taxon>
        <taxon>Trypetheliaceae</taxon>
        <taxon>Viridothelium</taxon>
    </lineage>
</organism>